<keyword evidence="1" id="KW-0472">Membrane</keyword>
<evidence type="ECO:0000259" key="2">
    <source>
        <dbReference type="Pfam" id="PF03703"/>
    </source>
</evidence>
<name>A0ABT3XS24_9FLAO</name>
<keyword evidence="4" id="KW-1185">Reference proteome</keyword>
<dbReference type="Pfam" id="PF03703">
    <property type="entry name" value="bPH_2"/>
    <property type="match status" value="1"/>
</dbReference>
<organism evidence="3 4">
    <name type="scientific">Chryseobacterium formosus</name>
    <dbReference type="NCBI Taxonomy" id="1537363"/>
    <lineage>
        <taxon>Bacteria</taxon>
        <taxon>Pseudomonadati</taxon>
        <taxon>Bacteroidota</taxon>
        <taxon>Flavobacteriia</taxon>
        <taxon>Flavobacteriales</taxon>
        <taxon>Weeksellaceae</taxon>
        <taxon>Chryseobacterium group</taxon>
        <taxon>Chryseobacterium</taxon>
    </lineage>
</organism>
<comment type="caution">
    <text evidence="3">The sequence shown here is derived from an EMBL/GenBank/DDBJ whole genome shotgun (WGS) entry which is preliminary data.</text>
</comment>
<sequence length="182" mass="20906">MEQNFQNPQIFDLEIPDFSDLKLTAVSPKYLKIILLNLALFSIFLIGIVGIAFYFFYFNLSEIQFWAIIIGIFVMIAFLFLNTLIGFKFRKYAIREHDLVYQHGWLKRTLMIVPFNRIQHIKVEQGWFSKILNLKSVSVFTAGVSGGDITINGLPEEVAEGINNHIRGSILKENKEDGGENE</sequence>
<evidence type="ECO:0000313" key="4">
    <source>
        <dbReference type="Proteomes" id="UP001073122"/>
    </source>
</evidence>
<dbReference type="RefSeq" id="WP_267266211.1">
    <property type="nucleotide sequence ID" value="NZ_JAOVZW010000015.1"/>
</dbReference>
<dbReference type="InterPro" id="IPR005182">
    <property type="entry name" value="YdbS-like_PH"/>
</dbReference>
<evidence type="ECO:0000313" key="3">
    <source>
        <dbReference type="EMBL" id="MCX8524929.1"/>
    </source>
</evidence>
<feature type="transmembrane region" description="Helical" evidence="1">
    <location>
        <begin position="63"/>
        <end position="85"/>
    </location>
</feature>
<dbReference type="PANTHER" id="PTHR34473:SF2">
    <property type="entry name" value="UPF0699 TRANSMEMBRANE PROTEIN YDBT"/>
    <property type="match status" value="1"/>
</dbReference>
<keyword evidence="1" id="KW-1133">Transmembrane helix</keyword>
<accession>A0ABT3XS24</accession>
<feature type="transmembrane region" description="Helical" evidence="1">
    <location>
        <begin position="33"/>
        <end position="57"/>
    </location>
</feature>
<protein>
    <submittedName>
        <fullName evidence="3">PH domain-containing protein</fullName>
    </submittedName>
</protein>
<dbReference type="EMBL" id="JAOVZW010000015">
    <property type="protein sequence ID" value="MCX8524929.1"/>
    <property type="molecule type" value="Genomic_DNA"/>
</dbReference>
<dbReference type="PANTHER" id="PTHR34473">
    <property type="entry name" value="UPF0699 TRANSMEMBRANE PROTEIN YDBS"/>
    <property type="match status" value="1"/>
</dbReference>
<feature type="domain" description="YdbS-like PH" evidence="2">
    <location>
        <begin position="89"/>
        <end position="166"/>
    </location>
</feature>
<proteinExistence type="predicted"/>
<dbReference type="Proteomes" id="UP001073122">
    <property type="component" value="Unassembled WGS sequence"/>
</dbReference>
<keyword evidence="1" id="KW-0812">Transmembrane</keyword>
<reference evidence="3" key="1">
    <citation type="submission" date="2022-10" db="EMBL/GenBank/DDBJ databases">
        <title>Chryseobacterium sp. nov., a novel bacterial species.</title>
        <authorList>
            <person name="Cao Y."/>
        </authorList>
    </citation>
    <scope>NUCLEOTIDE SEQUENCE</scope>
    <source>
        <strain evidence="3">CCTCC AB2015118</strain>
    </source>
</reference>
<gene>
    <name evidence="3" type="ORF">OF897_13500</name>
</gene>
<evidence type="ECO:0000256" key="1">
    <source>
        <dbReference type="SAM" id="Phobius"/>
    </source>
</evidence>